<dbReference type="RefSeq" id="WP_320508366.1">
    <property type="nucleotide sequence ID" value="NZ_JAXCLW010000002.1"/>
</dbReference>
<proteinExistence type="predicted"/>
<comment type="caution">
    <text evidence="2">The sequence shown here is derived from an EMBL/GenBank/DDBJ whole genome shotgun (WGS) entry which is preliminary data.</text>
</comment>
<keyword evidence="3" id="KW-1185">Reference proteome</keyword>
<evidence type="ECO:0000313" key="3">
    <source>
        <dbReference type="Proteomes" id="UP001279642"/>
    </source>
</evidence>
<dbReference type="EMBL" id="JAXCLW010000002">
    <property type="protein sequence ID" value="MDY0883328.1"/>
    <property type="molecule type" value="Genomic_DNA"/>
</dbReference>
<name>A0ABU5EAW7_9PROT</name>
<organism evidence="2 3">
    <name type="scientific">Dongia soli</name>
    <dbReference type="NCBI Taxonomy" id="600628"/>
    <lineage>
        <taxon>Bacteria</taxon>
        <taxon>Pseudomonadati</taxon>
        <taxon>Pseudomonadota</taxon>
        <taxon>Alphaproteobacteria</taxon>
        <taxon>Rhodospirillales</taxon>
        <taxon>Dongiaceae</taxon>
        <taxon>Dongia</taxon>
    </lineage>
</organism>
<accession>A0ABU5EAW7</accession>
<sequence length="76" mass="8844">MNDRDVLDCLIFGLSRGFVSARRPPRPSLDEQFPQPIEPESAPVKTRGILSRLRQCGRHRQWNTRLSPHRRLQHCG</sequence>
<protein>
    <submittedName>
        <fullName evidence="2">Uncharacterized protein</fullName>
    </submittedName>
</protein>
<feature type="region of interest" description="Disordered" evidence="1">
    <location>
        <begin position="22"/>
        <end position="41"/>
    </location>
</feature>
<reference evidence="2 3" key="1">
    <citation type="journal article" date="2016" name="Antonie Van Leeuwenhoek">
        <title>Dongia soli sp. nov., isolated from soil from Dokdo, Korea.</title>
        <authorList>
            <person name="Kim D.U."/>
            <person name="Lee H."/>
            <person name="Kim H."/>
            <person name="Kim S.G."/>
            <person name="Ka J.O."/>
        </authorList>
    </citation>
    <scope>NUCLEOTIDE SEQUENCE [LARGE SCALE GENOMIC DNA]</scope>
    <source>
        <strain evidence="2 3">D78</strain>
    </source>
</reference>
<evidence type="ECO:0000313" key="2">
    <source>
        <dbReference type="EMBL" id="MDY0883328.1"/>
    </source>
</evidence>
<dbReference type="Proteomes" id="UP001279642">
    <property type="component" value="Unassembled WGS sequence"/>
</dbReference>
<evidence type="ECO:0000256" key="1">
    <source>
        <dbReference type="SAM" id="MobiDB-lite"/>
    </source>
</evidence>
<gene>
    <name evidence="2" type="ORF">SMD27_10770</name>
</gene>